<evidence type="ECO:0000259" key="8">
    <source>
        <dbReference type="PROSITE" id="PS50928"/>
    </source>
</evidence>
<dbReference type="Proteomes" id="UP001597229">
    <property type="component" value="Unassembled WGS sequence"/>
</dbReference>
<name>A0ABW3VX86_9ACTN</name>
<keyword evidence="6 7" id="KW-0472">Membrane</keyword>
<keyword evidence="10" id="KW-1185">Reference proteome</keyword>
<reference evidence="10" key="1">
    <citation type="journal article" date="2019" name="Int. J. Syst. Evol. Microbiol.">
        <title>The Global Catalogue of Microorganisms (GCM) 10K type strain sequencing project: providing services to taxonomists for standard genome sequencing and annotation.</title>
        <authorList>
            <consortium name="The Broad Institute Genomics Platform"/>
            <consortium name="The Broad Institute Genome Sequencing Center for Infectious Disease"/>
            <person name="Wu L."/>
            <person name="Ma J."/>
        </authorList>
    </citation>
    <scope>NUCLEOTIDE SEQUENCE [LARGE SCALE GENOMIC DNA]</scope>
    <source>
        <strain evidence="10">CCUG 52478</strain>
    </source>
</reference>
<dbReference type="InterPro" id="IPR045621">
    <property type="entry name" value="BPD_transp_1_N"/>
</dbReference>
<comment type="caution">
    <text evidence="9">The sequence shown here is derived from an EMBL/GenBank/DDBJ whole genome shotgun (WGS) entry which is preliminary data.</text>
</comment>
<dbReference type="PROSITE" id="PS50928">
    <property type="entry name" value="ABC_TM1"/>
    <property type="match status" value="1"/>
</dbReference>
<sequence>MTLLLFLLRRAATLVVVTLVSSFLVFSLMELAPGSPLSFLLGNRSATPEQVALVTEQYHLDDPFLVRYGAWLGDVLHGDLGRSIAYKQSVTDLLSTRVTTTLLLVGYAGIIITIVGVGLGVLAGSRPGRLDAALTALTTGFLAVPAFVSGVVLIWVFAVQLGWFPAFGGGHGLLDRLRHLTLPAVALSLASSAYLARITRAAVQTQQQAEHVETARSRGLQGGYVMRHHVVRNSLIPITTVLGLTIATLIAGAVVVESVFALDGIGSLLVQAILRSDFVVVQAVILVLVVAFVLVNTLVDIVYTMVDPRISLTAGTGR</sequence>
<feature type="transmembrane region" description="Helical" evidence="7">
    <location>
        <begin position="235"/>
        <end position="260"/>
    </location>
</feature>
<evidence type="ECO:0000256" key="5">
    <source>
        <dbReference type="ARBA" id="ARBA00022989"/>
    </source>
</evidence>
<feature type="transmembrane region" description="Helical" evidence="7">
    <location>
        <begin position="12"/>
        <end position="32"/>
    </location>
</feature>
<protein>
    <submittedName>
        <fullName evidence="9">ABC transporter permease</fullName>
    </submittedName>
</protein>
<evidence type="ECO:0000256" key="7">
    <source>
        <dbReference type="RuleBase" id="RU363032"/>
    </source>
</evidence>
<keyword evidence="4 7" id="KW-0812">Transmembrane</keyword>
<evidence type="ECO:0000313" key="9">
    <source>
        <dbReference type="EMBL" id="MFD1247324.1"/>
    </source>
</evidence>
<dbReference type="RefSeq" id="WP_367921441.1">
    <property type="nucleotide sequence ID" value="NZ_BAABAC010000042.1"/>
</dbReference>
<gene>
    <name evidence="9" type="ORF">ACFQ3F_05950</name>
</gene>
<keyword evidence="2 7" id="KW-0813">Transport</keyword>
<feature type="transmembrane region" description="Helical" evidence="7">
    <location>
        <begin position="280"/>
        <end position="303"/>
    </location>
</feature>
<comment type="similarity">
    <text evidence="7">Belongs to the binding-protein-dependent transport system permease family.</text>
</comment>
<proteinExistence type="inferred from homology"/>
<accession>A0ABW3VX86</accession>
<feature type="transmembrane region" description="Helical" evidence="7">
    <location>
        <begin position="177"/>
        <end position="196"/>
    </location>
</feature>
<dbReference type="InterPro" id="IPR000515">
    <property type="entry name" value="MetI-like"/>
</dbReference>
<comment type="subcellular location">
    <subcellularLocation>
        <location evidence="1 7">Cell membrane</location>
        <topology evidence="1 7">Multi-pass membrane protein</topology>
    </subcellularLocation>
</comment>
<dbReference type="PANTHER" id="PTHR43163">
    <property type="entry name" value="DIPEPTIDE TRANSPORT SYSTEM PERMEASE PROTEIN DPPB-RELATED"/>
    <property type="match status" value="1"/>
</dbReference>
<dbReference type="SUPFAM" id="SSF161098">
    <property type="entry name" value="MetI-like"/>
    <property type="match status" value="1"/>
</dbReference>
<evidence type="ECO:0000256" key="6">
    <source>
        <dbReference type="ARBA" id="ARBA00023136"/>
    </source>
</evidence>
<evidence type="ECO:0000256" key="3">
    <source>
        <dbReference type="ARBA" id="ARBA00022475"/>
    </source>
</evidence>
<organism evidence="9 10">
    <name type="scientific">Nocardioides ginsengisoli</name>
    <dbReference type="NCBI Taxonomy" id="363868"/>
    <lineage>
        <taxon>Bacteria</taxon>
        <taxon>Bacillati</taxon>
        <taxon>Actinomycetota</taxon>
        <taxon>Actinomycetes</taxon>
        <taxon>Propionibacteriales</taxon>
        <taxon>Nocardioidaceae</taxon>
        <taxon>Nocardioides</taxon>
    </lineage>
</organism>
<dbReference type="PANTHER" id="PTHR43163:SF3">
    <property type="entry name" value="PEPTIDE ABC TRANSPORTER PERMEASE PROTEIN"/>
    <property type="match status" value="1"/>
</dbReference>
<feature type="transmembrane region" description="Helical" evidence="7">
    <location>
        <begin position="102"/>
        <end position="122"/>
    </location>
</feature>
<evidence type="ECO:0000256" key="1">
    <source>
        <dbReference type="ARBA" id="ARBA00004651"/>
    </source>
</evidence>
<dbReference type="Pfam" id="PF19300">
    <property type="entry name" value="BPD_transp_1_N"/>
    <property type="match status" value="1"/>
</dbReference>
<keyword evidence="3" id="KW-1003">Cell membrane</keyword>
<dbReference type="CDD" id="cd06261">
    <property type="entry name" value="TM_PBP2"/>
    <property type="match status" value="1"/>
</dbReference>
<dbReference type="Pfam" id="PF00528">
    <property type="entry name" value="BPD_transp_1"/>
    <property type="match status" value="1"/>
</dbReference>
<keyword evidence="5 7" id="KW-1133">Transmembrane helix</keyword>
<evidence type="ECO:0000256" key="4">
    <source>
        <dbReference type="ARBA" id="ARBA00022692"/>
    </source>
</evidence>
<feature type="domain" description="ABC transmembrane type-1" evidence="8">
    <location>
        <begin position="98"/>
        <end position="299"/>
    </location>
</feature>
<evidence type="ECO:0000313" key="10">
    <source>
        <dbReference type="Proteomes" id="UP001597229"/>
    </source>
</evidence>
<feature type="transmembrane region" description="Helical" evidence="7">
    <location>
        <begin position="134"/>
        <end position="157"/>
    </location>
</feature>
<dbReference type="InterPro" id="IPR035906">
    <property type="entry name" value="MetI-like_sf"/>
</dbReference>
<dbReference type="Gene3D" id="1.10.3720.10">
    <property type="entry name" value="MetI-like"/>
    <property type="match status" value="1"/>
</dbReference>
<evidence type="ECO:0000256" key="2">
    <source>
        <dbReference type="ARBA" id="ARBA00022448"/>
    </source>
</evidence>
<dbReference type="EMBL" id="JBHTLX010000008">
    <property type="protein sequence ID" value="MFD1247324.1"/>
    <property type="molecule type" value="Genomic_DNA"/>
</dbReference>